<evidence type="ECO:0000313" key="3">
    <source>
        <dbReference type="Proteomes" id="UP001298681"/>
    </source>
</evidence>
<dbReference type="InterPro" id="IPR023404">
    <property type="entry name" value="rSAM_horseshoe"/>
</dbReference>
<dbReference type="InterPro" id="IPR006638">
    <property type="entry name" value="Elp3/MiaA/NifB-like_rSAM"/>
</dbReference>
<accession>A0ABS9MHE5</accession>
<dbReference type="PANTHER" id="PTHR42731:SF1">
    <property type="entry name" value="RADICAL SAM DOMAIN PROTEIN"/>
    <property type="match status" value="1"/>
</dbReference>
<keyword evidence="3" id="KW-1185">Reference proteome</keyword>
<dbReference type="InterPro" id="IPR058240">
    <property type="entry name" value="rSAM_sf"/>
</dbReference>
<dbReference type="Proteomes" id="UP001298681">
    <property type="component" value="Unassembled WGS sequence"/>
</dbReference>
<dbReference type="InterPro" id="IPR023862">
    <property type="entry name" value="CHP03960_rSAM"/>
</dbReference>
<dbReference type="SMART" id="SM00729">
    <property type="entry name" value="Elp3"/>
    <property type="match status" value="1"/>
</dbReference>
<proteinExistence type="predicted"/>
<dbReference type="PANTHER" id="PTHR42731">
    <property type="entry name" value="SLL1084 PROTEIN"/>
    <property type="match status" value="1"/>
</dbReference>
<evidence type="ECO:0000259" key="1">
    <source>
        <dbReference type="PROSITE" id="PS51918"/>
    </source>
</evidence>
<sequence>MKPELEKILMKVQKPGRYTGGEWNSVVKDKHAVDVRFAFCFPDTYEVGMSHLGMKILYSLFNEKDYIWCERVFAPWVDMEEQMRRNGMELFGLESGDSIHDFDILGFTLQYELSYSNVLNMLDLAHIPLRSADRKGLSPLVVAGGPCTCNPEPLADFVDLFFLGEGEEVDLEVIDLYRAYKKEGRSKEEFLRAAAQIEGVYVPSLYTVTYNEDHTIAAVTPEPGVPATVKKRLMLDMDRSYFPEKFVVPYIEIVHDRTVGEVFRGCIRGCRFCQAGFIYRPVREKSVEVVDRQCHALCDSTGYNEISLSSLSTSDYTKIDELLDQLLSWARDEKTSVSLPSLRVDGFSNELMTKIKSVRKSGLTFAPEAGTQRLRDVINKNVQEDELMKTVNMAFSGGWNTIKLYFMIGLPTETMDDVAGIAELGQKVVNAFYSNPNKPKGRGVSVTLSASSFVPKPFTPFQWEPQDPIPLLHEKQRHLVQSVKTRKITCNYHDADTSFLEAVFARGDRRLCAVLEEAHRMGCKFDGWNDYFSLPRWMEAFEACGVDPAFYANRRRSFDEVLPWDHLDYGIRKEFLIRECQRAYADTTTPNCREACSACGAACFKGGICYEDR</sequence>
<gene>
    <name evidence="2" type="ORF">L0P57_04725</name>
</gene>
<dbReference type="Gene3D" id="3.80.30.20">
    <property type="entry name" value="tm_1862 like domain"/>
    <property type="match status" value="1"/>
</dbReference>
<comment type="caution">
    <text evidence="2">The sequence shown here is derived from an EMBL/GenBank/DDBJ whole genome shotgun (WGS) entry which is preliminary data.</text>
</comment>
<dbReference type="EMBL" id="JAKNHQ010000004">
    <property type="protein sequence ID" value="MCG4610239.1"/>
    <property type="molecule type" value="Genomic_DNA"/>
</dbReference>
<evidence type="ECO:0000313" key="2">
    <source>
        <dbReference type="EMBL" id="MCG4610239.1"/>
    </source>
</evidence>
<dbReference type="PROSITE" id="PS51918">
    <property type="entry name" value="RADICAL_SAM"/>
    <property type="match status" value="1"/>
</dbReference>
<reference evidence="2 3" key="1">
    <citation type="submission" date="2022-01" db="EMBL/GenBank/DDBJ databases">
        <title>Collection of gut derived symbiotic bacterial strains cultured from healthy donors.</title>
        <authorList>
            <person name="Lin H."/>
            <person name="Kohout C."/>
            <person name="Waligurski E."/>
            <person name="Pamer E.G."/>
        </authorList>
    </citation>
    <scope>NUCLEOTIDE SEQUENCE [LARGE SCALE GENOMIC DNA]</scope>
    <source>
        <strain evidence="2 3">DFI.7.58</strain>
    </source>
</reference>
<dbReference type="SUPFAM" id="SSF102114">
    <property type="entry name" value="Radical SAM enzymes"/>
    <property type="match status" value="1"/>
</dbReference>
<dbReference type="RefSeq" id="WP_191441856.1">
    <property type="nucleotide sequence ID" value="NZ_JAKNHQ010000004.1"/>
</dbReference>
<dbReference type="Pfam" id="PF19864">
    <property type="entry name" value="Radical_SAM_N2"/>
    <property type="match status" value="1"/>
</dbReference>
<dbReference type="NCBIfam" id="TIGR03960">
    <property type="entry name" value="rSAM_fuse_unch"/>
    <property type="match status" value="1"/>
</dbReference>
<dbReference type="InterPro" id="IPR007197">
    <property type="entry name" value="rSAM"/>
</dbReference>
<feature type="domain" description="Radical SAM core" evidence="1">
    <location>
        <begin position="252"/>
        <end position="489"/>
    </location>
</feature>
<dbReference type="SFLD" id="SFLDG01082">
    <property type="entry name" value="B12-binding_domain_containing"/>
    <property type="match status" value="1"/>
</dbReference>
<dbReference type="SFLD" id="SFLDS00029">
    <property type="entry name" value="Radical_SAM"/>
    <property type="match status" value="1"/>
</dbReference>
<dbReference type="Pfam" id="PF04055">
    <property type="entry name" value="Radical_SAM"/>
    <property type="match status" value="1"/>
</dbReference>
<organism evidence="2 3">
    <name type="scientific">Anaeromassilibacillus senegalensis</name>
    <dbReference type="NCBI Taxonomy" id="1673717"/>
    <lineage>
        <taxon>Bacteria</taxon>
        <taxon>Bacillati</taxon>
        <taxon>Bacillota</taxon>
        <taxon>Clostridia</taxon>
        <taxon>Eubacteriales</taxon>
        <taxon>Acutalibacteraceae</taxon>
        <taxon>Anaeromassilibacillus</taxon>
    </lineage>
</organism>
<dbReference type="CDD" id="cd01335">
    <property type="entry name" value="Radical_SAM"/>
    <property type="match status" value="1"/>
</dbReference>
<protein>
    <submittedName>
        <fullName evidence="2">TIGR03960 family B12-binding radical SAM protein</fullName>
    </submittedName>
</protein>
<name>A0ABS9MHE5_9FIRM</name>
<dbReference type="InterPro" id="IPR045784">
    <property type="entry name" value="Radical_SAM_N2"/>
</dbReference>